<organism evidence="2 3">
    <name type="scientific">Blumeria hordei</name>
    <name type="common">Barley powdery mildew</name>
    <name type="synonym">Blumeria graminis f. sp. hordei</name>
    <dbReference type="NCBI Taxonomy" id="2867405"/>
    <lineage>
        <taxon>Eukaryota</taxon>
        <taxon>Fungi</taxon>
        <taxon>Dikarya</taxon>
        <taxon>Ascomycota</taxon>
        <taxon>Pezizomycotina</taxon>
        <taxon>Leotiomycetes</taxon>
        <taxon>Erysiphales</taxon>
        <taxon>Erysiphaceae</taxon>
        <taxon>Blumeria</taxon>
    </lineage>
</organism>
<dbReference type="EMBL" id="UNSH01000043">
    <property type="protein sequence ID" value="SZF02583.1"/>
    <property type="molecule type" value="Genomic_DNA"/>
</dbReference>
<sequence>MSVKPPQMSSPLKRPRLSLQTKTAAPMKLNIGPMSPTSFNTFTNACAFFIGNSSPRPASTCPPKQPKNLSQGFELCSDRSTIQCRAPTTAYPGNEDNFSVNTMVSMPSHSVKPDNSFSTNTSDYTTPSTPSTARERPLCQEVPYTHPRSLRSILRNSPLVPLVSSTTTATSNRLSVRMPERRPKKVSYNDPLTQTILTHIYIKSHIDLLTDYLSYPAAEPKTGINAKGTTVLLPEDESGMDVSTSESSEENRKNTMEVTWDDSATQKRKRSQSLRNYEWTINIPEVKMVEEMPLRRTSISRL</sequence>
<proteinExistence type="predicted"/>
<gene>
    <name evidence="2" type="ORF">BLGHR1_13365</name>
</gene>
<name>A0A383UQH2_BLUHO</name>
<feature type="region of interest" description="Disordered" evidence="1">
    <location>
        <begin position="109"/>
        <end position="135"/>
    </location>
</feature>
<evidence type="ECO:0000313" key="2">
    <source>
        <dbReference type="EMBL" id="SZF02583.1"/>
    </source>
</evidence>
<evidence type="ECO:0000313" key="3">
    <source>
        <dbReference type="Proteomes" id="UP000275772"/>
    </source>
</evidence>
<evidence type="ECO:0000256" key="1">
    <source>
        <dbReference type="SAM" id="MobiDB-lite"/>
    </source>
</evidence>
<feature type="compositionally biased region" description="Low complexity" evidence="1">
    <location>
        <begin position="118"/>
        <end position="132"/>
    </location>
</feature>
<dbReference type="AlphaFoldDB" id="A0A383UQH2"/>
<reference evidence="2 3" key="1">
    <citation type="submission" date="2017-11" db="EMBL/GenBank/DDBJ databases">
        <authorList>
            <person name="Kracher B."/>
        </authorList>
    </citation>
    <scope>NUCLEOTIDE SEQUENCE [LARGE SCALE GENOMIC DNA]</scope>
    <source>
        <strain evidence="2 3">RACE1</strain>
    </source>
</reference>
<dbReference type="Proteomes" id="UP000275772">
    <property type="component" value="Unassembled WGS sequence"/>
</dbReference>
<dbReference type="VEuPathDB" id="FungiDB:BLGHR1_13365"/>
<accession>A0A383UQH2</accession>
<protein>
    <submittedName>
        <fullName evidence="2">Uncharacterized protein</fullName>
    </submittedName>
</protein>
<feature type="region of interest" description="Disordered" evidence="1">
    <location>
        <begin position="235"/>
        <end position="267"/>
    </location>
</feature>